<dbReference type="GO" id="GO:1990385">
    <property type="term" value="C:meiotic spindle midzone"/>
    <property type="evidence" value="ECO:0007669"/>
    <property type="project" value="TreeGrafter"/>
</dbReference>
<sequence>MAVANNSKEGMALGLSLHLRAEEAIAKFQMEIEDDFNYLHEILAEAKRHFGRRDSNILLPKTPSMKRKRQESDEEQSSDDNASKTTKAHKTQGYTSPLMVITENELLDCSVTNEAEGKQDRAKRTTRATRVNAQPKRQQPKRGSRKNNLSDEVHVSSAEDQASDPSSMDEKPRRNTRNSRKKLVSLTEEKGAGSSSRIMIEDNDLPKRATRNARKKHLEEHAQVSSAEELPVQPATKKRKSSANTRMKSDSGEIMASVVIKQEPVSPPEEMQTRRSTRKSRQLEELVDSEENETEKRACVPETPEPVVENVGSSPASVKTCKATINLVLQSPGFSIPNTNEAASVTTSSPCVEQDLGSHGVTVEENDACPEEEANNDVVIVCSPTPIVHVPQEFAETCVQTLSENKEELENGKVENFDAVDANVVESNEVVDKENTEEADPRERSGRRSTQRNSGWRRKSKRSSRCLSPGNKRLSINKTVTKSKVPGKKSIVKSSVKLRLTQSKLMPELKMNNADKCSDDEAPAANLEDVRVRLFDNLTSESSASSATNSSSCSSTEDKAEAPVETIMEEHAEDESEEVFHDCRGSENEADDKTEDAKCTKTNSKHSPIVESAHSPVAIVHSSQGSSCSEESGAASGGISEEPTTPPPQETENPSQKARPNNIALVHSFIRRNTPKKVDPEEKKKQLRIALKEKEEKEKGRREQLEMQKQREIEERKRRREERAKKAAEQRAAKLQALEEKKRQAQDQRHILEEKAKKLKEKEDEDKKKQRNQKRADLDARRKQEEAARLQRKREQEEEEKRQREMLQKKQEMEEQERQRKIAEAKRHQEHREKELEKEREFEKQRKLKIIEEKEKRLREKEEKQRIEREKKAQEDKEREERERARIAQLIREKEEHARREREQRAREDKERQDKERKLKEEREAALREKKRQEQMAKERMRVLEERKLAEENKKIESNTTCDSYEMTPPPVKVRKPASQDNYNIADLHSDDSTDDEDNPRKKIPSWARPAALKAAIFHQEYSNIDVNSIFDSVPAPNLEEIFTQCQKRKRFHQRTSSAIWDSPPMRPVKKGTYV</sequence>
<protein>
    <recommendedName>
        <fullName evidence="9">Inner centromere protein ARK-binding domain-containing protein</fullName>
    </recommendedName>
</protein>
<dbReference type="GO" id="GO:0005634">
    <property type="term" value="C:nucleus"/>
    <property type="evidence" value="ECO:0007669"/>
    <property type="project" value="UniProtKB-SubCell"/>
</dbReference>
<feature type="compositionally biased region" description="Basic and acidic residues" evidence="8">
    <location>
        <begin position="578"/>
        <end position="587"/>
    </location>
</feature>
<dbReference type="GO" id="GO:0051257">
    <property type="term" value="P:meiotic spindle midzone assembly"/>
    <property type="evidence" value="ECO:0007669"/>
    <property type="project" value="TreeGrafter"/>
</dbReference>
<feature type="region of interest" description="Disordered" evidence="8">
    <location>
        <begin position="54"/>
        <end position="99"/>
    </location>
</feature>
<organism evidence="10 11">
    <name type="scientific">Desmophyllum pertusum</name>
    <dbReference type="NCBI Taxonomy" id="174260"/>
    <lineage>
        <taxon>Eukaryota</taxon>
        <taxon>Metazoa</taxon>
        <taxon>Cnidaria</taxon>
        <taxon>Anthozoa</taxon>
        <taxon>Hexacorallia</taxon>
        <taxon>Scleractinia</taxon>
        <taxon>Caryophylliina</taxon>
        <taxon>Caryophylliidae</taxon>
        <taxon>Desmophyllum</taxon>
    </lineage>
</organism>
<dbReference type="EMBL" id="MU825401">
    <property type="protein sequence ID" value="KAJ7392293.1"/>
    <property type="molecule type" value="Genomic_DNA"/>
</dbReference>
<evidence type="ECO:0000256" key="3">
    <source>
        <dbReference type="ARBA" id="ARBA00010042"/>
    </source>
</evidence>
<feature type="domain" description="Inner centromere protein ARK-binding" evidence="9">
    <location>
        <begin position="987"/>
        <end position="1043"/>
    </location>
</feature>
<feature type="compositionally biased region" description="Low complexity" evidence="8">
    <location>
        <begin position="539"/>
        <end position="555"/>
    </location>
</feature>
<name>A0A9X0DB57_9CNID</name>
<dbReference type="PANTHER" id="PTHR13142">
    <property type="entry name" value="INNER CENTROMERE PROTEIN"/>
    <property type="match status" value="1"/>
</dbReference>
<gene>
    <name evidence="10" type="ORF">OS493_011949</name>
</gene>
<dbReference type="GO" id="GO:0030496">
    <property type="term" value="C:midbody"/>
    <property type="evidence" value="ECO:0007669"/>
    <property type="project" value="TreeGrafter"/>
</dbReference>
<keyword evidence="11" id="KW-1185">Reference proteome</keyword>
<evidence type="ECO:0000256" key="6">
    <source>
        <dbReference type="ARBA" id="ARBA00023212"/>
    </source>
</evidence>
<dbReference type="InterPro" id="IPR005635">
    <property type="entry name" value="Inner_centromere_prot_ARK-bd"/>
</dbReference>
<dbReference type="GO" id="GO:0051310">
    <property type="term" value="P:metaphase chromosome alignment"/>
    <property type="evidence" value="ECO:0007669"/>
    <property type="project" value="TreeGrafter"/>
</dbReference>
<feature type="compositionally biased region" description="Basic and acidic residues" evidence="8">
    <location>
        <begin position="676"/>
        <end position="957"/>
    </location>
</feature>
<feature type="region of interest" description="Disordered" evidence="8">
    <location>
        <begin position="426"/>
        <end position="488"/>
    </location>
</feature>
<keyword evidence="5" id="KW-0159">Chromosome partition</keyword>
<comment type="subcellular location">
    <subcellularLocation>
        <location evidence="2">Cytoplasm</location>
        <location evidence="2">Cytoskeleton</location>
        <location evidence="2">Spindle</location>
    </subcellularLocation>
    <subcellularLocation>
        <location evidence="1">Nucleus</location>
    </subcellularLocation>
</comment>
<feature type="region of interest" description="Disordered" evidence="8">
    <location>
        <begin position="539"/>
        <end position="1004"/>
    </location>
</feature>
<feature type="compositionally biased region" description="Basic residues" evidence="8">
    <location>
        <begin position="447"/>
        <end position="464"/>
    </location>
</feature>
<feature type="region of interest" description="Disordered" evidence="8">
    <location>
        <begin position="113"/>
        <end position="298"/>
    </location>
</feature>
<keyword evidence="4" id="KW-0963">Cytoplasm</keyword>
<evidence type="ECO:0000313" key="10">
    <source>
        <dbReference type="EMBL" id="KAJ7392293.1"/>
    </source>
</evidence>
<feature type="region of interest" description="Disordered" evidence="8">
    <location>
        <begin position="1055"/>
        <end position="1075"/>
    </location>
</feature>
<evidence type="ECO:0000256" key="7">
    <source>
        <dbReference type="ARBA" id="ARBA00023242"/>
    </source>
</evidence>
<dbReference type="OrthoDB" id="5986517at2759"/>
<evidence type="ECO:0000256" key="4">
    <source>
        <dbReference type="ARBA" id="ARBA00022490"/>
    </source>
</evidence>
<dbReference type="Proteomes" id="UP001163046">
    <property type="component" value="Unassembled WGS sequence"/>
</dbReference>
<comment type="similarity">
    <text evidence="3">Belongs to the INCENP family.</text>
</comment>
<evidence type="ECO:0000259" key="9">
    <source>
        <dbReference type="Pfam" id="PF03941"/>
    </source>
</evidence>
<proteinExistence type="inferred from homology"/>
<dbReference type="AlphaFoldDB" id="A0A9X0DB57"/>
<feature type="compositionally biased region" description="Basic residues" evidence="8">
    <location>
        <begin position="174"/>
        <end position="183"/>
    </location>
</feature>
<comment type="caution">
    <text evidence="10">The sequence shown here is derived from an EMBL/GenBank/DDBJ whole genome shotgun (WGS) entry which is preliminary data.</text>
</comment>
<dbReference type="GO" id="GO:0000281">
    <property type="term" value="P:mitotic cytokinesis"/>
    <property type="evidence" value="ECO:0007669"/>
    <property type="project" value="TreeGrafter"/>
</dbReference>
<evidence type="ECO:0000256" key="8">
    <source>
        <dbReference type="SAM" id="MobiDB-lite"/>
    </source>
</evidence>
<feature type="compositionally biased region" description="Basic and acidic residues" evidence="8">
    <location>
        <begin position="430"/>
        <end position="446"/>
    </location>
</feature>
<keyword evidence="6" id="KW-0206">Cytoskeleton</keyword>
<evidence type="ECO:0000313" key="11">
    <source>
        <dbReference type="Proteomes" id="UP001163046"/>
    </source>
</evidence>
<accession>A0A9X0DB57</accession>
<evidence type="ECO:0000256" key="5">
    <source>
        <dbReference type="ARBA" id="ARBA00022829"/>
    </source>
</evidence>
<dbReference type="Pfam" id="PF03941">
    <property type="entry name" value="INCENP_ARK-bind"/>
    <property type="match status" value="1"/>
</dbReference>
<feature type="compositionally biased region" description="Polar residues" evidence="8">
    <location>
        <begin position="128"/>
        <end position="137"/>
    </location>
</feature>
<keyword evidence="7" id="KW-0539">Nucleus</keyword>
<dbReference type="Gene3D" id="1.20.5.2230">
    <property type="match status" value="1"/>
</dbReference>
<reference evidence="10" key="1">
    <citation type="submission" date="2023-01" db="EMBL/GenBank/DDBJ databases">
        <title>Genome assembly of the deep-sea coral Lophelia pertusa.</title>
        <authorList>
            <person name="Herrera S."/>
            <person name="Cordes E."/>
        </authorList>
    </citation>
    <scope>NUCLEOTIDE SEQUENCE</scope>
    <source>
        <strain evidence="10">USNM1676648</strain>
        <tissue evidence="10">Polyp</tissue>
    </source>
</reference>
<dbReference type="GO" id="GO:0000776">
    <property type="term" value="C:kinetochore"/>
    <property type="evidence" value="ECO:0007669"/>
    <property type="project" value="TreeGrafter"/>
</dbReference>
<evidence type="ECO:0000256" key="1">
    <source>
        <dbReference type="ARBA" id="ARBA00004123"/>
    </source>
</evidence>
<dbReference type="PANTHER" id="PTHR13142:SF1">
    <property type="entry name" value="INNER CENTROMERE PROTEIN"/>
    <property type="match status" value="1"/>
</dbReference>
<evidence type="ECO:0000256" key="2">
    <source>
        <dbReference type="ARBA" id="ARBA00004186"/>
    </source>
</evidence>
<dbReference type="GO" id="GO:0032133">
    <property type="term" value="C:chromosome passenger complex"/>
    <property type="evidence" value="ECO:0007669"/>
    <property type="project" value="TreeGrafter"/>
</dbReference>
<feature type="compositionally biased region" description="Low complexity" evidence="8">
    <location>
        <begin position="622"/>
        <end position="643"/>
    </location>
</feature>